<feature type="region of interest" description="Disordered" evidence="1">
    <location>
        <begin position="81"/>
        <end position="109"/>
    </location>
</feature>
<gene>
    <name evidence="3" type="ORF">ACHAWU_002210</name>
</gene>
<evidence type="ECO:0000313" key="3">
    <source>
        <dbReference type="EMBL" id="KAL3760139.1"/>
    </source>
</evidence>
<dbReference type="Pfam" id="PF01458">
    <property type="entry name" value="SUFBD_core"/>
    <property type="match status" value="1"/>
</dbReference>
<dbReference type="SUPFAM" id="SSF101960">
    <property type="entry name" value="Stabilizer of iron transporter SufD"/>
    <property type="match status" value="1"/>
</dbReference>
<dbReference type="Proteomes" id="UP001530293">
    <property type="component" value="Unassembled WGS sequence"/>
</dbReference>
<dbReference type="EMBL" id="JALLBG020000192">
    <property type="protein sequence ID" value="KAL3760139.1"/>
    <property type="molecule type" value="Genomic_DNA"/>
</dbReference>
<reference evidence="3 4" key="1">
    <citation type="submission" date="2024-10" db="EMBL/GenBank/DDBJ databases">
        <title>Updated reference genomes for cyclostephanoid diatoms.</title>
        <authorList>
            <person name="Roberts W.R."/>
            <person name="Alverson A.J."/>
        </authorList>
    </citation>
    <scope>NUCLEOTIDE SEQUENCE [LARGE SCALE GENOMIC DNA]</scope>
    <source>
        <strain evidence="3 4">AJA232-27</strain>
    </source>
</reference>
<dbReference type="InterPro" id="IPR037284">
    <property type="entry name" value="SUF_FeS_clus_asmbl_SufBD_sf"/>
</dbReference>
<organism evidence="3 4">
    <name type="scientific">Discostella pseudostelligera</name>
    <dbReference type="NCBI Taxonomy" id="259834"/>
    <lineage>
        <taxon>Eukaryota</taxon>
        <taxon>Sar</taxon>
        <taxon>Stramenopiles</taxon>
        <taxon>Ochrophyta</taxon>
        <taxon>Bacillariophyta</taxon>
        <taxon>Coscinodiscophyceae</taxon>
        <taxon>Thalassiosirophycidae</taxon>
        <taxon>Stephanodiscales</taxon>
        <taxon>Stephanodiscaceae</taxon>
        <taxon>Discostella</taxon>
    </lineage>
</organism>
<dbReference type="PANTHER" id="PTHR43575">
    <property type="entry name" value="PROTEIN ABCI7, CHLOROPLASTIC"/>
    <property type="match status" value="1"/>
</dbReference>
<sequence>MKFLPPSILHLSTRNSIGAHPTPTILLSSPLLTMESSVRRSPVVAAITTAAAAAAVALVALSAASVVDAFTLPHSQLLQHPVKSSSSSTSSLGVSIGLGPENDGSSTKDKLDVAATAEDEQLIIRGEDGLPLPYITDFEPYRTSRMSNSDKDADAWFTTLLTSNGDETSYLGPISELHKERLLTKVELIDEPILKYGEDEEWTPYVSRRLPTSPLYPAYGLETYGLPVLRRGAEAWRNFDVNGLIAVDYSSRPVGIGSDYVVDENEVREKLISALQEKGAWLDEDECTARLVYINGRFCPGLSKQTESVKNLDSSHFESGAVPDKTLEYLSRLPDGFTDELAAEVPDESKGPLTSLAKLSSPDHSVGKATSQFAINNQQGTAAFAALNSIKAGCVAYIESKDDLEKRPVLVVNAQTPSCGSSEGADESKGVAFHPRTLAVVDDGCILSLVQMCVDLDEDSLSGNTASSPRATLKNGYTQIFVGSNANVTHSFLEESGGIVTSNVEMSDEEVAKAKLDENPRDVEARRPALRNSNFEMIDVHVTGDGGSYDSSILELGGSGRSRLAISASLLRPGAMASINGFALSGGAQRTDMRTNIHHMAQGTISRQEQRNMVGGRSTACFRGRIRVEQSAQQTDSEQLSRTILLSDHARIWATPSLEIIADDVQCKHGATVSDLSEEELFYLRSRGLDRTLARNLLMYAFVEEIGSSVDKVVAGGFNDENGLRQRIIRRLENVVPKGEKTLVGGEFQSV</sequence>
<name>A0ABD3MBX7_9STRA</name>
<accession>A0ABD3MBX7</accession>
<feature type="domain" description="SUF system FeS cluster assembly SufBD core" evidence="2">
    <location>
        <begin position="429"/>
        <end position="702"/>
    </location>
</feature>
<evidence type="ECO:0000256" key="1">
    <source>
        <dbReference type="SAM" id="MobiDB-lite"/>
    </source>
</evidence>
<comment type="caution">
    <text evidence="3">The sequence shown here is derived from an EMBL/GenBank/DDBJ whole genome shotgun (WGS) entry which is preliminary data.</text>
</comment>
<dbReference type="AlphaFoldDB" id="A0ABD3MBX7"/>
<proteinExistence type="predicted"/>
<keyword evidence="4" id="KW-1185">Reference proteome</keyword>
<dbReference type="InterPro" id="IPR055346">
    <property type="entry name" value="Fe-S_cluster_assembly_SufBD"/>
</dbReference>
<evidence type="ECO:0000259" key="2">
    <source>
        <dbReference type="Pfam" id="PF01458"/>
    </source>
</evidence>
<protein>
    <recommendedName>
        <fullName evidence="2">SUF system FeS cluster assembly SufBD core domain-containing protein</fullName>
    </recommendedName>
</protein>
<dbReference type="InterPro" id="IPR000825">
    <property type="entry name" value="SUF_FeS_clus_asmbl_SufBD_core"/>
</dbReference>
<dbReference type="PANTHER" id="PTHR43575:SF1">
    <property type="entry name" value="PROTEIN ABCI7, CHLOROPLASTIC"/>
    <property type="match status" value="1"/>
</dbReference>
<evidence type="ECO:0000313" key="4">
    <source>
        <dbReference type="Proteomes" id="UP001530293"/>
    </source>
</evidence>